<dbReference type="GO" id="GO:0005829">
    <property type="term" value="C:cytosol"/>
    <property type="evidence" value="ECO:0007669"/>
    <property type="project" value="TreeGrafter"/>
</dbReference>
<keyword evidence="2" id="KW-0597">Phosphoprotein</keyword>
<evidence type="ECO:0000256" key="1">
    <source>
        <dbReference type="ARBA" id="ARBA00023125"/>
    </source>
</evidence>
<dbReference type="STRING" id="1302690.BUE76_02900"/>
<keyword evidence="6" id="KW-1185">Reference proteome</keyword>
<dbReference type="GO" id="GO:0032993">
    <property type="term" value="C:protein-DNA complex"/>
    <property type="evidence" value="ECO:0007669"/>
    <property type="project" value="TreeGrafter"/>
</dbReference>
<evidence type="ECO:0000259" key="4">
    <source>
        <dbReference type="PROSITE" id="PS50930"/>
    </source>
</evidence>
<sequence>MLRCIAIDDEELALELLEDNIQKVPGLQLVGSFTNPLEALQLLRQGGVDLVFLDIQMPGITGLQFIQSVPQKCMFILVTAYESYALDGFNLNVVDYLLKPVAFDRFVLACNRAQELYRLQQGSFSGGEKAAEATFFFIPVDYKMVKVVFSDIVWIEGLKDYVKIHLRSEQHPLVTRMSMKTLEDQLPQASFLRIHRSYIVCKDAITAVRKNSVFLGQHELPVGDHYKEAVDAYIQMGAR</sequence>
<dbReference type="Gene3D" id="2.40.50.1020">
    <property type="entry name" value="LytTr DNA-binding domain"/>
    <property type="match status" value="1"/>
</dbReference>
<dbReference type="InterPro" id="IPR001789">
    <property type="entry name" value="Sig_transdc_resp-reg_receiver"/>
</dbReference>
<dbReference type="PROSITE" id="PS50930">
    <property type="entry name" value="HTH_LYTTR"/>
    <property type="match status" value="1"/>
</dbReference>
<name>A0A1M5F3P6_9BACT</name>
<reference evidence="5 6" key="1">
    <citation type="submission" date="2016-11" db="EMBL/GenBank/DDBJ databases">
        <authorList>
            <person name="Jaros S."/>
            <person name="Januszkiewicz K."/>
            <person name="Wedrychowicz H."/>
        </authorList>
    </citation>
    <scope>NUCLEOTIDE SEQUENCE [LARGE SCALE GENOMIC DNA]</scope>
    <source>
        <strain evidence="5 6">DSM 26897</strain>
    </source>
</reference>
<feature type="domain" description="HTH LytTR-type" evidence="4">
    <location>
        <begin position="136"/>
        <end position="236"/>
    </location>
</feature>
<dbReference type="RefSeq" id="WP_073045236.1">
    <property type="nucleotide sequence ID" value="NZ_FQUO01000013.1"/>
</dbReference>
<dbReference type="PANTHER" id="PTHR48111">
    <property type="entry name" value="REGULATOR OF RPOS"/>
    <property type="match status" value="1"/>
</dbReference>
<gene>
    <name evidence="5" type="ORF">SAMN05444008_11327</name>
</gene>
<evidence type="ECO:0000313" key="6">
    <source>
        <dbReference type="Proteomes" id="UP000184368"/>
    </source>
</evidence>
<evidence type="ECO:0000256" key="2">
    <source>
        <dbReference type="PROSITE-ProRule" id="PRU00169"/>
    </source>
</evidence>
<dbReference type="SUPFAM" id="SSF52172">
    <property type="entry name" value="CheY-like"/>
    <property type="match status" value="1"/>
</dbReference>
<dbReference type="Pfam" id="PF00072">
    <property type="entry name" value="Response_reg"/>
    <property type="match status" value="1"/>
</dbReference>
<proteinExistence type="predicted"/>
<protein>
    <submittedName>
        <fullName evidence="5">Two component transcriptional regulator, LytTR family</fullName>
    </submittedName>
</protein>
<dbReference type="AlphaFoldDB" id="A0A1M5F3P6"/>
<dbReference type="EMBL" id="FQUO01000013">
    <property type="protein sequence ID" value="SHF86163.1"/>
    <property type="molecule type" value="Genomic_DNA"/>
</dbReference>
<feature type="domain" description="Response regulatory" evidence="3">
    <location>
        <begin position="3"/>
        <end position="114"/>
    </location>
</feature>
<dbReference type="GO" id="GO:0000156">
    <property type="term" value="F:phosphorelay response regulator activity"/>
    <property type="evidence" value="ECO:0007669"/>
    <property type="project" value="TreeGrafter"/>
</dbReference>
<keyword evidence="1" id="KW-0238">DNA-binding</keyword>
<dbReference type="PANTHER" id="PTHR48111:SF17">
    <property type="entry name" value="TRANSCRIPTIONAL REGULATORY PROTEIN YPDB"/>
    <property type="match status" value="1"/>
</dbReference>
<evidence type="ECO:0000259" key="3">
    <source>
        <dbReference type="PROSITE" id="PS50110"/>
    </source>
</evidence>
<dbReference type="GO" id="GO:0006355">
    <property type="term" value="P:regulation of DNA-templated transcription"/>
    <property type="evidence" value="ECO:0007669"/>
    <property type="project" value="TreeGrafter"/>
</dbReference>
<dbReference type="Pfam" id="PF04397">
    <property type="entry name" value="LytTR"/>
    <property type="match status" value="1"/>
</dbReference>
<dbReference type="GO" id="GO:0000976">
    <property type="term" value="F:transcription cis-regulatory region binding"/>
    <property type="evidence" value="ECO:0007669"/>
    <property type="project" value="TreeGrafter"/>
</dbReference>
<organism evidence="5 6">
    <name type="scientific">Cnuella takakiae</name>
    <dbReference type="NCBI Taxonomy" id="1302690"/>
    <lineage>
        <taxon>Bacteria</taxon>
        <taxon>Pseudomonadati</taxon>
        <taxon>Bacteroidota</taxon>
        <taxon>Chitinophagia</taxon>
        <taxon>Chitinophagales</taxon>
        <taxon>Chitinophagaceae</taxon>
        <taxon>Cnuella</taxon>
    </lineage>
</organism>
<evidence type="ECO:0000313" key="5">
    <source>
        <dbReference type="EMBL" id="SHF86163.1"/>
    </source>
</evidence>
<dbReference type="PROSITE" id="PS50110">
    <property type="entry name" value="RESPONSE_REGULATORY"/>
    <property type="match status" value="1"/>
</dbReference>
<feature type="modified residue" description="4-aspartylphosphate" evidence="2">
    <location>
        <position position="54"/>
    </location>
</feature>
<dbReference type="InterPro" id="IPR039420">
    <property type="entry name" value="WalR-like"/>
</dbReference>
<accession>A0A1M5F3P6</accession>
<dbReference type="OrthoDB" id="9787344at2"/>
<dbReference type="InterPro" id="IPR011006">
    <property type="entry name" value="CheY-like_superfamily"/>
</dbReference>
<dbReference type="SMART" id="SM00448">
    <property type="entry name" value="REC"/>
    <property type="match status" value="1"/>
</dbReference>
<dbReference type="Gene3D" id="3.40.50.2300">
    <property type="match status" value="1"/>
</dbReference>
<dbReference type="InterPro" id="IPR007492">
    <property type="entry name" value="LytTR_DNA-bd_dom"/>
</dbReference>
<dbReference type="Proteomes" id="UP000184368">
    <property type="component" value="Unassembled WGS sequence"/>
</dbReference>
<dbReference type="SMART" id="SM00850">
    <property type="entry name" value="LytTR"/>
    <property type="match status" value="1"/>
</dbReference>